<keyword evidence="6" id="KW-0053">Apoptosis</keyword>
<keyword evidence="21" id="KW-1185">Reference proteome</keyword>
<dbReference type="PANTHER" id="PTHR24342:SF6">
    <property type="entry name" value="SERINE_THREONINE-PROTEIN KINASE 17A"/>
    <property type="match status" value="1"/>
</dbReference>
<reference evidence="20" key="2">
    <citation type="submission" date="2025-08" db="UniProtKB">
        <authorList>
            <consortium name="Ensembl"/>
        </authorList>
    </citation>
    <scope>IDENTIFICATION</scope>
</reference>
<comment type="similarity">
    <text evidence="13">Belongs to the protein kinase superfamily. CAMK Ser/Thr protein kinase family. DAP kinase subfamily.</text>
</comment>
<dbReference type="GO" id="GO:0005886">
    <property type="term" value="C:plasma membrane"/>
    <property type="evidence" value="ECO:0007669"/>
    <property type="project" value="Ensembl"/>
</dbReference>
<dbReference type="FunFam" id="1.10.510.10:FF:000369">
    <property type="entry name" value="Serine/threonine kinase 17a"/>
    <property type="match status" value="1"/>
</dbReference>
<keyword evidence="9 16" id="KW-0067">ATP-binding</keyword>
<dbReference type="SMART" id="SM00220">
    <property type="entry name" value="S_TKc"/>
    <property type="match status" value="1"/>
</dbReference>
<evidence type="ECO:0000313" key="21">
    <source>
        <dbReference type="Proteomes" id="UP000472272"/>
    </source>
</evidence>
<evidence type="ECO:0000256" key="9">
    <source>
        <dbReference type="ARBA" id="ARBA00022840"/>
    </source>
</evidence>
<dbReference type="GO" id="GO:0005524">
    <property type="term" value="F:ATP binding"/>
    <property type="evidence" value="ECO:0007669"/>
    <property type="project" value="UniProtKB-UniRule"/>
</dbReference>
<evidence type="ECO:0000256" key="7">
    <source>
        <dbReference type="ARBA" id="ARBA00022741"/>
    </source>
</evidence>
<evidence type="ECO:0000256" key="1">
    <source>
        <dbReference type="ARBA" id="ARBA00004123"/>
    </source>
</evidence>
<protein>
    <recommendedName>
        <fullName evidence="14">Serine/threonine-protein kinase 17A</fullName>
        <ecNumber evidence="2">2.7.11.1</ecNumber>
    </recommendedName>
    <alternativeName>
        <fullName evidence="15">DAP kinase-related apoptosis-inducing protein kinase 1</fullName>
    </alternativeName>
</protein>
<dbReference type="InterPro" id="IPR000719">
    <property type="entry name" value="Prot_kinase_dom"/>
</dbReference>
<reference evidence="20" key="3">
    <citation type="submission" date="2025-09" db="UniProtKB">
        <authorList>
            <consortium name="Ensembl"/>
        </authorList>
    </citation>
    <scope>IDENTIFICATION</scope>
</reference>
<comment type="catalytic activity">
    <reaction evidence="11">
        <text>L-threonyl-[protein] + ATP = O-phospho-L-threonyl-[protein] + ADP + H(+)</text>
        <dbReference type="Rhea" id="RHEA:46608"/>
        <dbReference type="Rhea" id="RHEA-COMP:11060"/>
        <dbReference type="Rhea" id="RHEA-COMP:11605"/>
        <dbReference type="ChEBI" id="CHEBI:15378"/>
        <dbReference type="ChEBI" id="CHEBI:30013"/>
        <dbReference type="ChEBI" id="CHEBI:30616"/>
        <dbReference type="ChEBI" id="CHEBI:61977"/>
        <dbReference type="ChEBI" id="CHEBI:456216"/>
        <dbReference type="EC" id="2.7.11.1"/>
    </reaction>
</comment>
<dbReference type="GO" id="GO:2000271">
    <property type="term" value="P:positive regulation of fibroblast apoptotic process"/>
    <property type="evidence" value="ECO:0007669"/>
    <property type="project" value="Ensembl"/>
</dbReference>
<dbReference type="KEGG" id="pmua:114607646"/>
<dbReference type="GO" id="GO:0004674">
    <property type="term" value="F:protein serine/threonine kinase activity"/>
    <property type="evidence" value="ECO:0007669"/>
    <property type="project" value="UniProtKB-KW"/>
</dbReference>
<organism evidence="20 21">
    <name type="scientific">Podarcis muralis</name>
    <name type="common">Wall lizard</name>
    <name type="synonym">Lacerta muralis</name>
    <dbReference type="NCBI Taxonomy" id="64176"/>
    <lineage>
        <taxon>Eukaryota</taxon>
        <taxon>Metazoa</taxon>
        <taxon>Chordata</taxon>
        <taxon>Craniata</taxon>
        <taxon>Vertebrata</taxon>
        <taxon>Euteleostomi</taxon>
        <taxon>Lepidosauria</taxon>
        <taxon>Squamata</taxon>
        <taxon>Bifurcata</taxon>
        <taxon>Unidentata</taxon>
        <taxon>Episquamata</taxon>
        <taxon>Laterata</taxon>
        <taxon>Lacertibaenia</taxon>
        <taxon>Lacertidae</taxon>
        <taxon>Podarcis</taxon>
    </lineage>
</organism>
<evidence type="ECO:0000256" key="12">
    <source>
        <dbReference type="ARBA" id="ARBA00048679"/>
    </source>
</evidence>
<feature type="region of interest" description="Disordered" evidence="18">
    <location>
        <begin position="1"/>
        <end position="26"/>
    </location>
</feature>
<keyword evidence="7 16" id="KW-0547">Nucleotide-binding</keyword>
<evidence type="ECO:0000256" key="16">
    <source>
        <dbReference type="PROSITE-ProRule" id="PRU10141"/>
    </source>
</evidence>
<evidence type="ECO:0000256" key="2">
    <source>
        <dbReference type="ARBA" id="ARBA00012513"/>
    </source>
</evidence>
<keyword evidence="4" id="KW-0597">Phosphoprotein</keyword>
<dbReference type="Gene3D" id="1.10.510.10">
    <property type="entry name" value="Transferase(Phosphotransferase) domain 1"/>
    <property type="match status" value="1"/>
</dbReference>
<evidence type="ECO:0000256" key="14">
    <source>
        <dbReference type="ARBA" id="ARBA00069222"/>
    </source>
</evidence>
<dbReference type="InterPro" id="IPR017441">
    <property type="entry name" value="Protein_kinase_ATP_BS"/>
</dbReference>
<dbReference type="GeneTree" id="ENSGT00940000154014"/>
<evidence type="ECO:0000256" key="4">
    <source>
        <dbReference type="ARBA" id="ARBA00022553"/>
    </source>
</evidence>
<dbReference type="InterPro" id="IPR011009">
    <property type="entry name" value="Kinase-like_dom_sf"/>
</dbReference>
<evidence type="ECO:0000256" key="8">
    <source>
        <dbReference type="ARBA" id="ARBA00022777"/>
    </source>
</evidence>
<name>A0A670JPE9_PODMU</name>
<dbReference type="AlphaFoldDB" id="A0A670JPE9"/>
<dbReference type="Pfam" id="PF00069">
    <property type="entry name" value="Pkinase"/>
    <property type="match status" value="1"/>
</dbReference>
<evidence type="ECO:0000256" key="18">
    <source>
        <dbReference type="SAM" id="MobiDB-lite"/>
    </source>
</evidence>
<evidence type="ECO:0000256" key="10">
    <source>
        <dbReference type="ARBA" id="ARBA00023242"/>
    </source>
</evidence>
<keyword evidence="8" id="KW-0418">Kinase</keyword>
<dbReference type="OrthoDB" id="504170at2759"/>
<feature type="domain" description="Protein kinase" evidence="19">
    <location>
        <begin position="46"/>
        <end position="305"/>
    </location>
</feature>
<dbReference type="PROSITE" id="PS00108">
    <property type="entry name" value="PROTEIN_KINASE_ST"/>
    <property type="match status" value="1"/>
</dbReference>
<gene>
    <name evidence="20" type="primary">STK17A</name>
</gene>
<evidence type="ECO:0000256" key="6">
    <source>
        <dbReference type="ARBA" id="ARBA00022703"/>
    </source>
</evidence>
<evidence type="ECO:0000259" key="19">
    <source>
        <dbReference type="PROSITE" id="PS50011"/>
    </source>
</evidence>
<dbReference type="FunFam" id="3.30.200.20:FF:000175">
    <property type="entry name" value="Serine/threonine-protein kinase 17B"/>
    <property type="match status" value="1"/>
</dbReference>
<accession>A0A670JPE9</accession>
<dbReference type="GO" id="GO:0016607">
    <property type="term" value="C:nuclear speck"/>
    <property type="evidence" value="ECO:0007669"/>
    <property type="project" value="Ensembl"/>
</dbReference>
<dbReference type="Ensembl" id="ENSPMRT00000026909.1">
    <property type="protein sequence ID" value="ENSPMRP00000025349.1"/>
    <property type="gene ID" value="ENSPMRG00000016409.1"/>
</dbReference>
<dbReference type="EC" id="2.7.11.1" evidence="2"/>
<dbReference type="PROSITE" id="PS50011">
    <property type="entry name" value="PROTEIN_KINASE_DOM"/>
    <property type="match status" value="1"/>
</dbReference>
<keyword evidence="3 17" id="KW-0723">Serine/threonine-protein kinase</keyword>
<evidence type="ECO:0000256" key="17">
    <source>
        <dbReference type="RuleBase" id="RU000304"/>
    </source>
</evidence>
<evidence type="ECO:0000256" key="11">
    <source>
        <dbReference type="ARBA" id="ARBA00047899"/>
    </source>
</evidence>
<proteinExistence type="inferred from homology"/>
<dbReference type="Proteomes" id="UP000472272">
    <property type="component" value="Chromosome 12"/>
</dbReference>
<dbReference type="PROSITE" id="PS00107">
    <property type="entry name" value="PROTEIN_KINASE_ATP"/>
    <property type="match status" value="1"/>
</dbReference>
<evidence type="ECO:0000313" key="20">
    <source>
        <dbReference type="Ensembl" id="ENSPMRP00000025349.1"/>
    </source>
</evidence>
<feature type="binding site" evidence="16">
    <location>
        <position position="75"/>
    </location>
    <ligand>
        <name>ATP</name>
        <dbReference type="ChEBI" id="CHEBI:30616"/>
    </ligand>
</feature>
<dbReference type="OMA" id="AWNKSTE"/>
<evidence type="ECO:0000256" key="13">
    <source>
        <dbReference type="ARBA" id="ARBA00060827"/>
    </source>
</evidence>
<evidence type="ECO:0000256" key="5">
    <source>
        <dbReference type="ARBA" id="ARBA00022679"/>
    </source>
</evidence>
<comment type="catalytic activity">
    <reaction evidence="12">
        <text>L-seryl-[protein] + ATP = O-phospho-L-seryl-[protein] + ADP + H(+)</text>
        <dbReference type="Rhea" id="RHEA:17989"/>
        <dbReference type="Rhea" id="RHEA-COMP:9863"/>
        <dbReference type="Rhea" id="RHEA-COMP:11604"/>
        <dbReference type="ChEBI" id="CHEBI:15378"/>
        <dbReference type="ChEBI" id="CHEBI:29999"/>
        <dbReference type="ChEBI" id="CHEBI:30616"/>
        <dbReference type="ChEBI" id="CHEBI:83421"/>
        <dbReference type="ChEBI" id="CHEBI:456216"/>
        <dbReference type="EC" id="2.7.11.1"/>
    </reaction>
</comment>
<dbReference type="RefSeq" id="XP_028606864.1">
    <property type="nucleotide sequence ID" value="XM_028751031.1"/>
</dbReference>
<dbReference type="SUPFAM" id="SSF56112">
    <property type="entry name" value="Protein kinase-like (PK-like)"/>
    <property type="match status" value="1"/>
</dbReference>
<dbReference type="CTD" id="9263"/>
<reference evidence="20 21" key="1">
    <citation type="journal article" date="2019" name="Proc. Natl. Acad. Sci. U.S.A.">
        <title>Regulatory changes in pterin and carotenoid genes underlie balanced color polymorphisms in the wall lizard.</title>
        <authorList>
            <person name="Andrade P."/>
            <person name="Pinho C."/>
            <person name="Perez I de Lanuza G."/>
            <person name="Afonso S."/>
            <person name="Brejcha J."/>
            <person name="Rubin C.J."/>
            <person name="Wallerman O."/>
            <person name="Pereira P."/>
            <person name="Sabatino S.J."/>
            <person name="Bellati A."/>
            <person name="Pellitteri-Rosa D."/>
            <person name="Bosakova Z."/>
            <person name="Bunikis I."/>
            <person name="Carretero M.A."/>
            <person name="Feiner N."/>
            <person name="Marsik P."/>
            <person name="Pauperio F."/>
            <person name="Salvi D."/>
            <person name="Soler L."/>
            <person name="While G.M."/>
            <person name="Uller T."/>
            <person name="Font E."/>
            <person name="Andersson L."/>
            <person name="Carneiro M."/>
        </authorList>
    </citation>
    <scope>NUCLEOTIDE SEQUENCE</scope>
</reference>
<dbReference type="InterPro" id="IPR008271">
    <property type="entry name" value="Ser/Thr_kinase_AS"/>
</dbReference>
<dbReference type="PANTHER" id="PTHR24342">
    <property type="entry name" value="SERINE/THREONINE-PROTEIN KINASE 17"/>
    <property type="match status" value="1"/>
</dbReference>
<keyword evidence="10" id="KW-0539">Nucleus</keyword>
<dbReference type="GO" id="GO:2000377">
    <property type="term" value="P:regulation of reactive oxygen species metabolic process"/>
    <property type="evidence" value="ECO:0007669"/>
    <property type="project" value="Ensembl"/>
</dbReference>
<evidence type="ECO:0000256" key="15">
    <source>
        <dbReference type="ARBA" id="ARBA00076112"/>
    </source>
</evidence>
<dbReference type="Gene3D" id="3.30.200.20">
    <property type="entry name" value="Phosphorylase Kinase, domain 1"/>
    <property type="match status" value="1"/>
</dbReference>
<comment type="subcellular location">
    <subcellularLocation>
        <location evidence="1">Nucleus</location>
    </subcellularLocation>
</comment>
<sequence>MSPEEKPPPPRRSRGGRAPPQPRRGGLLTEIRTRILTEPFQERYSLSPGRELGRGKFAVVKKCVKKETEKEFAAKFMRKRRKGQDCRMEIIHEIAVLELAQRNRWVINLHEVYETPTEIILVLEYAAGGEIFDQCVAERDDAFKEKEVKRLMRQILEGVSFLHRNNVVHLDLKPQNILLTSESPLGDVRIVDFGLSRVMKNSEELREIMGTPEYVAPEILSYDPISTATDMWSIGVLAYVMLTGVSPFLGNDKQETFLNISQMNVNYSEDFDLISEFAVDFIKSLLVKKPEERATADECLVHSWLAQIDVPDTIYWIKNTEEANTVVVNEEAFTSENSTDEEKTEESLVSEELIVVASYTLGQCRQSEKDKIVEQKTISKRFKFEEPLLQEIPGEFIY</sequence>
<dbReference type="GeneID" id="114607646"/>
<dbReference type="GO" id="GO:0006915">
    <property type="term" value="P:apoptotic process"/>
    <property type="evidence" value="ECO:0007669"/>
    <property type="project" value="UniProtKB-KW"/>
</dbReference>
<keyword evidence="5" id="KW-0808">Transferase</keyword>
<dbReference type="GO" id="GO:0035556">
    <property type="term" value="P:intracellular signal transduction"/>
    <property type="evidence" value="ECO:0007669"/>
    <property type="project" value="Ensembl"/>
</dbReference>
<evidence type="ECO:0000256" key="3">
    <source>
        <dbReference type="ARBA" id="ARBA00022527"/>
    </source>
</evidence>